<name>A0ABS0Y7P2_9HYPH</name>
<feature type="transmembrane region" description="Helical" evidence="2">
    <location>
        <begin position="162"/>
        <end position="180"/>
    </location>
</feature>
<dbReference type="Gene3D" id="3.30.70.1230">
    <property type="entry name" value="Nucleotide cyclase"/>
    <property type="match status" value="1"/>
</dbReference>
<evidence type="ECO:0000256" key="1">
    <source>
        <dbReference type="SAM" id="MobiDB-lite"/>
    </source>
</evidence>
<evidence type="ECO:0000313" key="5">
    <source>
        <dbReference type="Proteomes" id="UP000620670"/>
    </source>
</evidence>
<keyword evidence="2" id="KW-1133">Transmembrane helix</keyword>
<protein>
    <submittedName>
        <fullName evidence="4">Adenylate/guanylate cyclase domain-containing protein</fullName>
    </submittedName>
</protein>
<dbReference type="SMART" id="SM00044">
    <property type="entry name" value="CYCc"/>
    <property type="match status" value="1"/>
</dbReference>
<dbReference type="InterPro" id="IPR050697">
    <property type="entry name" value="Adenylyl/Guanylyl_Cyclase_3/4"/>
</dbReference>
<feature type="transmembrane region" description="Helical" evidence="2">
    <location>
        <begin position="47"/>
        <end position="69"/>
    </location>
</feature>
<dbReference type="Proteomes" id="UP000620670">
    <property type="component" value="Unassembled WGS sequence"/>
</dbReference>
<dbReference type="PANTHER" id="PTHR43081:SF1">
    <property type="entry name" value="ADENYLATE CYCLASE, TERMINAL-DIFFERENTIATION SPECIFIC"/>
    <property type="match status" value="1"/>
</dbReference>
<keyword evidence="2" id="KW-0812">Transmembrane</keyword>
<proteinExistence type="predicted"/>
<feature type="transmembrane region" description="Helical" evidence="2">
    <location>
        <begin position="76"/>
        <end position="97"/>
    </location>
</feature>
<dbReference type="InterPro" id="IPR001054">
    <property type="entry name" value="A/G_cyclase"/>
</dbReference>
<dbReference type="PROSITE" id="PS50125">
    <property type="entry name" value="GUANYLATE_CYCLASE_2"/>
    <property type="match status" value="1"/>
</dbReference>
<gene>
    <name evidence="4" type="ORF">JAO75_23335</name>
</gene>
<sequence length="426" mass="45407">MRSHIDRSLADAEKDTEALLAVLRLLVFSAITAVFWAGGALEHAHMAMFSFVALGAFATVSLVLAWIGLFRPWLPWVFATLDVGLLLHCIGPLAMAFGSPASGISAAPGTSLIFLLLAIAAVRHRPYLVLYTAGLFLAGWAVLWITVGAQAPDAAFVLPGEITRLSVVALTAVVLFVAVVRTRRALADAIREARLRSNLSRFFSAGIADQLARSEPVTASFRPQQAAVMFIDVRGFTPMAERMTADALALFLSEYRRRMAAPVTRRGGVIDKFIGDGIMAVFGVPHPTEADAGNAVQCGLDILDATDRWNAERAAAGLGPVEVGIGIHYGEVTAGALGDEERLEFTVIGDTVNAANRIEELAGALGVRLLVSEPALRAAGQLGNGAMWEPVPDQALRGRRQPLRLLRQKTPAEPHQARPDVAVAAS</sequence>
<feature type="region of interest" description="Disordered" evidence="1">
    <location>
        <begin position="405"/>
        <end position="426"/>
    </location>
</feature>
<dbReference type="RefSeq" id="WP_199051606.1">
    <property type="nucleotide sequence ID" value="NZ_JAELXT010000046.1"/>
</dbReference>
<feature type="domain" description="Guanylate cyclase" evidence="3">
    <location>
        <begin position="227"/>
        <end position="359"/>
    </location>
</feature>
<dbReference type="Pfam" id="PF00211">
    <property type="entry name" value="Guanylate_cyc"/>
    <property type="match status" value="1"/>
</dbReference>
<organism evidence="4 5">
    <name type="scientific">Microvirga splendida</name>
    <dbReference type="NCBI Taxonomy" id="2795727"/>
    <lineage>
        <taxon>Bacteria</taxon>
        <taxon>Pseudomonadati</taxon>
        <taxon>Pseudomonadota</taxon>
        <taxon>Alphaproteobacteria</taxon>
        <taxon>Hyphomicrobiales</taxon>
        <taxon>Methylobacteriaceae</taxon>
        <taxon>Microvirga</taxon>
    </lineage>
</organism>
<dbReference type="PANTHER" id="PTHR43081">
    <property type="entry name" value="ADENYLATE CYCLASE, TERMINAL-DIFFERENTIATION SPECIFIC-RELATED"/>
    <property type="match status" value="1"/>
</dbReference>
<feature type="transmembrane region" description="Helical" evidence="2">
    <location>
        <begin position="103"/>
        <end position="122"/>
    </location>
</feature>
<feature type="transmembrane region" description="Helical" evidence="2">
    <location>
        <begin position="129"/>
        <end position="150"/>
    </location>
</feature>
<comment type="caution">
    <text evidence="4">The sequence shown here is derived from an EMBL/GenBank/DDBJ whole genome shotgun (WGS) entry which is preliminary data.</text>
</comment>
<dbReference type="EMBL" id="JAELXT010000046">
    <property type="protein sequence ID" value="MBJ6128337.1"/>
    <property type="molecule type" value="Genomic_DNA"/>
</dbReference>
<keyword evidence="5" id="KW-1185">Reference proteome</keyword>
<accession>A0ABS0Y7P2</accession>
<evidence type="ECO:0000256" key="2">
    <source>
        <dbReference type="SAM" id="Phobius"/>
    </source>
</evidence>
<dbReference type="InterPro" id="IPR029787">
    <property type="entry name" value="Nucleotide_cyclase"/>
</dbReference>
<dbReference type="CDD" id="cd07302">
    <property type="entry name" value="CHD"/>
    <property type="match status" value="1"/>
</dbReference>
<feature type="transmembrane region" description="Helical" evidence="2">
    <location>
        <begin position="21"/>
        <end position="41"/>
    </location>
</feature>
<reference evidence="5" key="1">
    <citation type="submission" date="2020-12" db="EMBL/GenBank/DDBJ databases">
        <title>Hymenobacter sp.</title>
        <authorList>
            <person name="Kim M.K."/>
        </authorList>
    </citation>
    <scope>NUCLEOTIDE SEQUENCE [LARGE SCALE GENOMIC DNA]</scope>
    <source>
        <strain evidence="5">BT325</strain>
    </source>
</reference>
<evidence type="ECO:0000259" key="3">
    <source>
        <dbReference type="PROSITE" id="PS50125"/>
    </source>
</evidence>
<keyword evidence="2" id="KW-0472">Membrane</keyword>
<evidence type="ECO:0000313" key="4">
    <source>
        <dbReference type="EMBL" id="MBJ6128337.1"/>
    </source>
</evidence>
<dbReference type="SUPFAM" id="SSF55073">
    <property type="entry name" value="Nucleotide cyclase"/>
    <property type="match status" value="1"/>
</dbReference>